<dbReference type="InterPro" id="IPR028082">
    <property type="entry name" value="Peripla_BP_I"/>
</dbReference>
<proteinExistence type="inferred from homology"/>
<dbReference type="PANTHER" id="PTHR47235:SF1">
    <property type="entry name" value="BLR6548 PROTEIN"/>
    <property type="match status" value="1"/>
</dbReference>
<dbReference type="RefSeq" id="WP_168107417.1">
    <property type="nucleotide sequence ID" value="NZ_VTOX01000003.1"/>
</dbReference>
<evidence type="ECO:0000259" key="4">
    <source>
        <dbReference type="Pfam" id="PF13458"/>
    </source>
</evidence>
<dbReference type="Pfam" id="PF13458">
    <property type="entry name" value="Peripla_BP_6"/>
    <property type="match status" value="1"/>
</dbReference>
<dbReference type="InterPro" id="IPR006311">
    <property type="entry name" value="TAT_signal"/>
</dbReference>
<protein>
    <submittedName>
        <fullName evidence="5">ABC transporter substrate-binding protein</fullName>
    </submittedName>
</protein>
<evidence type="ECO:0000256" key="2">
    <source>
        <dbReference type="ARBA" id="ARBA00022729"/>
    </source>
</evidence>
<feature type="signal peptide" evidence="3">
    <location>
        <begin position="1"/>
        <end position="35"/>
    </location>
</feature>
<dbReference type="Gene3D" id="3.40.50.2300">
    <property type="match status" value="2"/>
</dbReference>
<dbReference type="Proteomes" id="UP000521868">
    <property type="component" value="Unassembled WGS sequence"/>
</dbReference>
<evidence type="ECO:0000256" key="1">
    <source>
        <dbReference type="ARBA" id="ARBA00010062"/>
    </source>
</evidence>
<evidence type="ECO:0000313" key="6">
    <source>
        <dbReference type="Proteomes" id="UP000521868"/>
    </source>
</evidence>
<feature type="domain" description="Leucine-binding protein" evidence="4">
    <location>
        <begin position="40"/>
        <end position="382"/>
    </location>
</feature>
<organism evidence="5 6">
    <name type="scientific">Ramlibacter lithotrophicus</name>
    <dbReference type="NCBI Taxonomy" id="2606681"/>
    <lineage>
        <taxon>Bacteria</taxon>
        <taxon>Pseudomonadati</taxon>
        <taxon>Pseudomonadota</taxon>
        <taxon>Betaproteobacteria</taxon>
        <taxon>Burkholderiales</taxon>
        <taxon>Comamonadaceae</taxon>
        <taxon>Ramlibacter</taxon>
    </lineage>
</organism>
<dbReference type="InterPro" id="IPR028081">
    <property type="entry name" value="Leu-bd"/>
</dbReference>
<name>A0A7X6DFM7_9BURK</name>
<keyword evidence="6" id="KW-1185">Reference proteome</keyword>
<comment type="caution">
    <text evidence="5">The sequence shown here is derived from an EMBL/GenBank/DDBJ whole genome shotgun (WGS) entry which is preliminary data.</text>
</comment>
<gene>
    <name evidence="5" type="ORF">RAMLITH_10765</name>
</gene>
<evidence type="ECO:0000256" key="3">
    <source>
        <dbReference type="SAM" id="SignalP"/>
    </source>
</evidence>
<dbReference type="AlphaFoldDB" id="A0A7X6DFM7"/>
<dbReference type="CDD" id="cd06334">
    <property type="entry name" value="PBP1_ABC_ligand_binding-like"/>
    <property type="match status" value="1"/>
</dbReference>
<dbReference type="PANTHER" id="PTHR47235">
    <property type="entry name" value="BLR6548 PROTEIN"/>
    <property type="match status" value="1"/>
</dbReference>
<dbReference type="PROSITE" id="PS51318">
    <property type="entry name" value="TAT"/>
    <property type="match status" value="1"/>
</dbReference>
<dbReference type="EMBL" id="VTOX01000003">
    <property type="protein sequence ID" value="NKE66302.1"/>
    <property type="molecule type" value="Genomic_DNA"/>
</dbReference>
<reference evidence="5 6" key="1">
    <citation type="journal article" date="2020" name="Nature">
        <title>Bacterial chemolithoautotrophy via manganese oxidation.</title>
        <authorList>
            <person name="Yu H."/>
            <person name="Leadbetter J.R."/>
        </authorList>
    </citation>
    <scope>NUCLEOTIDE SEQUENCE [LARGE SCALE GENOMIC DNA]</scope>
    <source>
        <strain evidence="5 6">RBP-1</strain>
    </source>
</reference>
<accession>A0A7X6DFM7</accession>
<evidence type="ECO:0000313" key="5">
    <source>
        <dbReference type="EMBL" id="NKE66302.1"/>
    </source>
</evidence>
<dbReference type="SUPFAM" id="SSF53822">
    <property type="entry name" value="Periplasmic binding protein-like I"/>
    <property type="match status" value="1"/>
</dbReference>
<sequence>MTQIDQRMQRDRRRLLAAGAGAAGLSAFPLLPAIAQNGDIVVGAAPPITGVFAFAGVGLHQGLNDYCEWRNTKGGIMGRKLRYIGEDSGYKMDQAMSVFKKIMGAHNPPVFYGDSTAWAKAASKEVSQLGTTLTSSPSFSSDLADAKTAPYYFMAGPTYTAMGEILLEYISRTSRGATKPAVAIVYSDTEFGRDPIPGIKARAQKLGIPLVQEIVTKPGAVDVSGEVAKLRRAKPDYVIFHGYVLAPIPEFIKQMRESGMSTTPMGTIWSMDKTTVDAMGAAAQGWMGVMPYRYSYDTEGAPTMQTMVDYIKKARPGTNYVTLFHTHGWLVGMIFSEVIERCLKGKKPLTGPNMKAALESIHDWDTGGITGLLASLKGHQIPSGRVYQYNPGSKLMEPASGWIRTA</sequence>
<keyword evidence="2 3" id="KW-0732">Signal</keyword>
<comment type="similarity">
    <text evidence="1">Belongs to the leucine-binding protein family.</text>
</comment>
<feature type="chain" id="PRO_5030746754" evidence="3">
    <location>
        <begin position="36"/>
        <end position="406"/>
    </location>
</feature>